<keyword evidence="7" id="KW-0133">Cell shape</keyword>
<keyword evidence="13" id="KW-0961">Cell wall biogenesis/degradation</keyword>
<dbReference type="InterPro" id="IPR050396">
    <property type="entry name" value="Glycosyltr_51/Transpeptidase"/>
</dbReference>
<keyword evidence="4" id="KW-0328">Glycosyltransferase</keyword>
<dbReference type="Pfam" id="PF00912">
    <property type="entry name" value="Transgly"/>
    <property type="match status" value="1"/>
</dbReference>
<dbReference type="InterPro" id="IPR036950">
    <property type="entry name" value="PBP_transglycosylase"/>
</dbReference>
<evidence type="ECO:0000256" key="1">
    <source>
        <dbReference type="ARBA" id="ARBA00004401"/>
    </source>
</evidence>
<keyword evidence="3" id="KW-1003">Cell membrane</keyword>
<dbReference type="AlphaFoldDB" id="A0A1I5E840"/>
<reference evidence="17 18" key="1">
    <citation type="submission" date="2016-10" db="EMBL/GenBank/DDBJ databases">
        <authorList>
            <person name="de Groot N.N."/>
        </authorList>
    </citation>
    <scope>NUCLEOTIDE SEQUENCE [LARGE SCALE GENOMIC DNA]</scope>
    <source>
        <strain evidence="17 18">DSM 1283</strain>
    </source>
</reference>
<dbReference type="GO" id="GO:0030288">
    <property type="term" value="C:outer membrane-bounded periplasmic space"/>
    <property type="evidence" value="ECO:0007669"/>
    <property type="project" value="TreeGrafter"/>
</dbReference>
<keyword evidence="8" id="KW-0735">Signal-anchor</keyword>
<evidence type="ECO:0000256" key="12">
    <source>
        <dbReference type="ARBA" id="ARBA00023251"/>
    </source>
</evidence>
<evidence type="ECO:0000256" key="10">
    <source>
        <dbReference type="ARBA" id="ARBA00022989"/>
    </source>
</evidence>
<protein>
    <recommendedName>
        <fullName evidence="2">Penicillin-binding protein 1A</fullName>
        <ecNumber evidence="14">2.4.99.28</ecNumber>
    </recommendedName>
</protein>
<dbReference type="OrthoDB" id="9766909at2"/>
<keyword evidence="11" id="KW-0472">Membrane</keyword>
<evidence type="ECO:0000256" key="3">
    <source>
        <dbReference type="ARBA" id="ARBA00022475"/>
    </source>
</evidence>
<evidence type="ECO:0000256" key="5">
    <source>
        <dbReference type="ARBA" id="ARBA00022679"/>
    </source>
</evidence>
<evidence type="ECO:0000256" key="9">
    <source>
        <dbReference type="ARBA" id="ARBA00022984"/>
    </source>
</evidence>
<dbReference type="GO" id="GO:0008955">
    <property type="term" value="F:peptidoglycan glycosyltransferase activity"/>
    <property type="evidence" value="ECO:0007669"/>
    <property type="project" value="UniProtKB-EC"/>
</dbReference>
<dbReference type="PANTHER" id="PTHR32282">
    <property type="entry name" value="BINDING PROTEIN TRANSPEPTIDASE, PUTATIVE-RELATED"/>
    <property type="match status" value="1"/>
</dbReference>
<dbReference type="SUPFAM" id="SSF53955">
    <property type="entry name" value="Lysozyme-like"/>
    <property type="match status" value="1"/>
</dbReference>
<dbReference type="UniPathway" id="UPA00219"/>
<feature type="domain" description="Glycosyl transferase family 51" evidence="16">
    <location>
        <begin position="47"/>
        <end position="202"/>
    </location>
</feature>
<keyword evidence="10" id="KW-1133">Transmembrane helix</keyword>
<keyword evidence="18" id="KW-1185">Reference proteome</keyword>
<dbReference type="GO" id="GO:0071555">
    <property type="term" value="P:cell wall organization"/>
    <property type="evidence" value="ECO:0007669"/>
    <property type="project" value="UniProtKB-KW"/>
</dbReference>
<proteinExistence type="predicted"/>
<dbReference type="Proteomes" id="UP000198806">
    <property type="component" value="Unassembled WGS sequence"/>
</dbReference>
<dbReference type="InterPro" id="IPR001264">
    <property type="entry name" value="Glyco_trans_51"/>
</dbReference>
<dbReference type="GO" id="GO:0009252">
    <property type="term" value="P:peptidoglycan biosynthetic process"/>
    <property type="evidence" value="ECO:0007669"/>
    <property type="project" value="UniProtKB-UniPathway"/>
</dbReference>
<evidence type="ECO:0000256" key="4">
    <source>
        <dbReference type="ARBA" id="ARBA00022676"/>
    </source>
</evidence>
<keyword evidence="5" id="KW-0808">Transferase</keyword>
<evidence type="ECO:0000259" key="16">
    <source>
        <dbReference type="Pfam" id="PF00912"/>
    </source>
</evidence>
<evidence type="ECO:0000256" key="15">
    <source>
        <dbReference type="ARBA" id="ARBA00049902"/>
    </source>
</evidence>
<dbReference type="GO" id="GO:0008360">
    <property type="term" value="P:regulation of cell shape"/>
    <property type="evidence" value="ECO:0007669"/>
    <property type="project" value="UniProtKB-KW"/>
</dbReference>
<sequence>MKKILKSMILVCFLIFLSVFTIKVYPVIRSGYEMYRNSKNTVNLEKTIAEVQSRDNYVKLDEVSEEFIKDLIKSEDKRFYSHSGFDLIATTRAMFNNIRLGYFAQGGSTISQQLAKNIYFSFEKKLERKVAELFASHDLEQHLTKDQILELYINIIYFGEGCYGIKEASYHYYGVSPRDLNSEQVAALVWTIKSPNNYNPNVLSAMTADGI</sequence>
<organism evidence="17 18">
    <name type="scientific">Anaerocolumna aminovalerica</name>
    <dbReference type="NCBI Taxonomy" id="1527"/>
    <lineage>
        <taxon>Bacteria</taxon>
        <taxon>Bacillati</taxon>
        <taxon>Bacillota</taxon>
        <taxon>Clostridia</taxon>
        <taxon>Lachnospirales</taxon>
        <taxon>Lachnospiraceae</taxon>
        <taxon>Anaerocolumna</taxon>
    </lineage>
</organism>
<dbReference type="Gene3D" id="1.10.3810.10">
    <property type="entry name" value="Biosynthetic peptidoglycan transglycosylase-like"/>
    <property type="match status" value="1"/>
</dbReference>
<evidence type="ECO:0000256" key="6">
    <source>
        <dbReference type="ARBA" id="ARBA00022692"/>
    </source>
</evidence>
<dbReference type="EMBL" id="FOWD01000008">
    <property type="protein sequence ID" value="SFO07510.1"/>
    <property type="molecule type" value="Genomic_DNA"/>
</dbReference>
<evidence type="ECO:0000313" key="17">
    <source>
        <dbReference type="EMBL" id="SFO07510.1"/>
    </source>
</evidence>
<evidence type="ECO:0000256" key="2">
    <source>
        <dbReference type="ARBA" id="ARBA00018638"/>
    </source>
</evidence>
<dbReference type="RefSeq" id="WP_091685431.1">
    <property type="nucleotide sequence ID" value="NZ_BAABFM010000072.1"/>
</dbReference>
<dbReference type="EC" id="2.4.99.28" evidence="14"/>
<dbReference type="GO" id="GO:0046677">
    <property type="term" value="P:response to antibiotic"/>
    <property type="evidence" value="ECO:0007669"/>
    <property type="project" value="UniProtKB-KW"/>
</dbReference>
<keyword evidence="12" id="KW-0046">Antibiotic resistance</keyword>
<dbReference type="GO" id="GO:0005886">
    <property type="term" value="C:plasma membrane"/>
    <property type="evidence" value="ECO:0007669"/>
    <property type="project" value="UniProtKB-SubCell"/>
</dbReference>
<evidence type="ECO:0000256" key="8">
    <source>
        <dbReference type="ARBA" id="ARBA00022968"/>
    </source>
</evidence>
<dbReference type="InterPro" id="IPR023346">
    <property type="entry name" value="Lysozyme-like_dom_sf"/>
</dbReference>
<evidence type="ECO:0000256" key="13">
    <source>
        <dbReference type="ARBA" id="ARBA00023316"/>
    </source>
</evidence>
<keyword evidence="9" id="KW-0573">Peptidoglycan synthesis</keyword>
<keyword evidence="6" id="KW-0812">Transmembrane</keyword>
<name>A0A1I5E840_9FIRM</name>
<evidence type="ECO:0000313" key="18">
    <source>
        <dbReference type="Proteomes" id="UP000198806"/>
    </source>
</evidence>
<gene>
    <name evidence="17" type="ORF">SAMN04489757_10871</name>
</gene>
<comment type="subcellular location">
    <subcellularLocation>
        <location evidence="1">Cell membrane</location>
        <topology evidence="1">Single-pass type II membrane protein</topology>
    </subcellularLocation>
</comment>
<dbReference type="PANTHER" id="PTHR32282:SF11">
    <property type="entry name" value="PENICILLIN-BINDING PROTEIN 1B"/>
    <property type="match status" value="1"/>
</dbReference>
<accession>A0A1I5E840</accession>
<evidence type="ECO:0000256" key="7">
    <source>
        <dbReference type="ARBA" id="ARBA00022960"/>
    </source>
</evidence>
<evidence type="ECO:0000256" key="11">
    <source>
        <dbReference type="ARBA" id="ARBA00023136"/>
    </source>
</evidence>
<dbReference type="STRING" id="1527.SAMN04489757_10871"/>
<comment type="catalytic activity">
    <reaction evidence="15">
        <text>[GlcNAc-(1-&gt;4)-Mur2Ac(oyl-L-Ala-gamma-D-Glu-L-Lys-D-Ala-D-Ala)](n)-di-trans,octa-cis-undecaprenyl diphosphate + beta-D-GlcNAc-(1-&gt;4)-Mur2Ac(oyl-L-Ala-gamma-D-Glu-L-Lys-D-Ala-D-Ala)-di-trans,octa-cis-undecaprenyl diphosphate = [GlcNAc-(1-&gt;4)-Mur2Ac(oyl-L-Ala-gamma-D-Glu-L-Lys-D-Ala-D-Ala)](n+1)-di-trans,octa-cis-undecaprenyl diphosphate + di-trans,octa-cis-undecaprenyl diphosphate + H(+)</text>
        <dbReference type="Rhea" id="RHEA:23708"/>
        <dbReference type="Rhea" id="RHEA-COMP:9602"/>
        <dbReference type="Rhea" id="RHEA-COMP:9603"/>
        <dbReference type="ChEBI" id="CHEBI:15378"/>
        <dbReference type="ChEBI" id="CHEBI:58405"/>
        <dbReference type="ChEBI" id="CHEBI:60033"/>
        <dbReference type="ChEBI" id="CHEBI:78435"/>
        <dbReference type="EC" id="2.4.99.28"/>
    </reaction>
</comment>
<evidence type="ECO:0000256" key="14">
    <source>
        <dbReference type="ARBA" id="ARBA00044770"/>
    </source>
</evidence>